<dbReference type="CDD" id="cd05819">
    <property type="entry name" value="NHL"/>
    <property type="match status" value="1"/>
</dbReference>
<dbReference type="PROSITE" id="PS50194">
    <property type="entry name" value="FILAMIN_REPEAT"/>
    <property type="match status" value="1"/>
</dbReference>
<dbReference type="GO" id="GO:0000932">
    <property type="term" value="C:P-body"/>
    <property type="evidence" value="ECO:0007669"/>
    <property type="project" value="UniProtKB-SubCell"/>
</dbReference>
<evidence type="ECO:0000259" key="8">
    <source>
        <dbReference type="PROSITE" id="PS50119"/>
    </source>
</evidence>
<dbReference type="InterPro" id="IPR001258">
    <property type="entry name" value="NHL_repeat"/>
</dbReference>
<evidence type="ECO:0000256" key="6">
    <source>
        <dbReference type="PROSITE-ProRule" id="PRU00087"/>
    </source>
</evidence>
<dbReference type="SUPFAM" id="SSF81296">
    <property type="entry name" value="E set domains"/>
    <property type="match status" value="1"/>
</dbReference>
<evidence type="ECO:0000256" key="5">
    <source>
        <dbReference type="PROSITE-ProRule" id="PRU00024"/>
    </source>
</evidence>
<evidence type="ECO:0000313" key="9">
    <source>
        <dbReference type="EMBL" id="PFX32767.1"/>
    </source>
</evidence>
<proteinExistence type="predicted"/>
<feature type="domain" description="B box-type" evidence="8">
    <location>
        <begin position="234"/>
        <end position="275"/>
    </location>
</feature>
<dbReference type="InterPro" id="IPR050952">
    <property type="entry name" value="TRIM-NHL_E3_ligases"/>
</dbReference>
<dbReference type="SUPFAM" id="SSF57845">
    <property type="entry name" value="B-box zinc-binding domain"/>
    <property type="match status" value="1"/>
</dbReference>
<dbReference type="InterPro" id="IPR041249">
    <property type="entry name" value="HEPN_DZIP3"/>
</dbReference>
<evidence type="ECO:0000256" key="3">
    <source>
        <dbReference type="ARBA" id="ARBA00022771"/>
    </source>
</evidence>
<dbReference type="PROSITE" id="PS50119">
    <property type="entry name" value="ZF_BBOX"/>
    <property type="match status" value="1"/>
</dbReference>
<dbReference type="Pfam" id="PF00630">
    <property type="entry name" value="Filamin"/>
    <property type="match status" value="1"/>
</dbReference>
<keyword evidence="10" id="KW-1185">Reference proteome</keyword>
<feature type="repeat" description="Filamin" evidence="6">
    <location>
        <begin position="443"/>
        <end position="543"/>
    </location>
</feature>
<dbReference type="InterPro" id="IPR000477">
    <property type="entry name" value="RT_dom"/>
</dbReference>
<dbReference type="Gene3D" id="2.60.40.10">
    <property type="entry name" value="Immunoglobulins"/>
    <property type="match status" value="1"/>
</dbReference>
<dbReference type="SMART" id="SM00336">
    <property type="entry name" value="BBOX"/>
    <property type="match status" value="1"/>
</dbReference>
<dbReference type="InterPro" id="IPR014756">
    <property type="entry name" value="Ig_E-set"/>
</dbReference>
<dbReference type="Gene3D" id="2.120.10.30">
    <property type="entry name" value="TolB, C-terminal domain"/>
    <property type="match status" value="1"/>
</dbReference>
<dbReference type="SMART" id="SM00557">
    <property type="entry name" value="IG_FLMN"/>
    <property type="match status" value="1"/>
</dbReference>
<dbReference type="InterPro" id="IPR017868">
    <property type="entry name" value="Filamin/ABP280_repeat-like"/>
</dbReference>
<dbReference type="CDD" id="cd19756">
    <property type="entry name" value="Bbox2"/>
    <property type="match status" value="1"/>
</dbReference>
<feature type="repeat" description="NHL" evidence="7">
    <location>
        <begin position="551"/>
        <end position="595"/>
    </location>
</feature>
<dbReference type="SUPFAM" id="SSF101898">
    <property type="entry name" value="NHL repeat"/>
    <property type="match status" value="1"/>
</dbReference>
<dbReference type="Proteomes" id="UP000225706">
    <property type="component" value="Unassembled WGS sequence"/>
</dbReference>
<dbReference type="InterPro" id="IPR000315">
    <property type="entry name" value="Znf_B-box"/>
</dbReference>
<accession>A0A2B4SWE9</accession>
<dbReference type="GO" id="GO:0061630">
    <property type="term" value="F:ubiquitin protein ligase activity"/>
    <property type="evidence" value="ECO:0007669"/>
    <property type="project" value="TreeGrafter"/>
</dbReference>
<comment type="caution">
    <text evidence="9">The sequence shown here is derived from an EMBL/GenBank/DDBJ whole genome shotgun (WGS) entry which is preliminary data.</text>
</comment>
<dbReference type="Pfam" id="PF00643">
    <property type="entry name" value="zf-B_box"/>
    <property type="match status" value="1"/>
</dbReference>
<dbReference type="GO" id="GO:0043161">
    <property type="term" value="P:proteasome-mediated ubiquitin-dependent protein catabolic process"/>
    <property type="evidence" value="ECO:0007669"/>
    <property type="project" value="TreeGrafter"/>
</dbReference>
<name>A0A2B4SWE9_STYPI</name>
<dbReference type="PROSITE" id="PS51125">
    <property type="entry name" value="NHL"/>
    <property type="match status" value="1"/>
</dbReference>
<keyword evidence="2" id="KW-0677">Repeat</keyword>
<gene>
    <name evidence="9" type="primary">trim71</name>
    <name evidence="9" type="ORF">AWC38_SpisGene2432</name>
</gene>
<protein>
    <submittedName>
        <fullName evidence="9">E3 ubiquitin-protein ligase TRIM71</fullName>
    </submittedName>
</protein>
<dbReference type="InterPro" id="IPR013783">
    <property type="entry name" value="Ig-like_fold"/>
</dbReference>
<reference evidence="10" key="1">
    <citation type="journal article" date="2017" name="bioRxiv">
        <title>Comparative analysis of the genomes of Stylophora pistillata and Acropora digitifera provides evidence for extensive differences between species of corals.</title>
        <authorList>
            <person name="Voolstra C.R."/>
            <person name="Li Y."/>
            <person name="Liew Y.J."/>
            <person name="Baumgarten S."/>
            <person name="Zoccola D."/>
            <person name="Flot J.-F."/>
            <person name="Tambutte S."/>
            <person name="Allemand D."/>
            <person name="Aranda M."/>
        </authorList>
    </citation>
    <scope>NUCLEOTIDE SEQUENCE [LARGE SCALE GENOMIC DNA]</scope>
</reference>
<dbReference type="EMBL" id="LSMT01000019">
    <property type="protein sequence ID" value="PFX32767.1"/>
    <property type="molecule type" value="Genomic_DNA"/>
</dbReference>
<keyword evidence="1" id="KW-0479">Metal-binding</keyword>
<dbReference type="Pfam" id="PF00078">
    <property type="entry name" value="RVT_1"/>
    <property type="match status" value="1"/>
</dbReference>
<keyword evidence="4" id="KW-0862">Zinc</keyword>
<keyword evidence="3 5" id="KW-0863">Zinc-finger</keyword>
<dbReference type="Pfam" id="PF18738">
    <property type="entry name" value="HEPN_DZIP3"/>
    <property type="match status" value="1"/>
</dbReference>
<dbReference type="InterPro" id="IPR011042">
    <property type="entry name" value="6-blade_b-propeller_TolB-like"/>
</dbReference>
<organism evidence="9 10">
    <name type="scientific">Stylophora pistillata</name>
    <name type="common">Smooth cauliflower coral</name>
    <dbReference type="NCBI Taxonomy" id="50429"/>
    <lineage>
        <taxon>Eukaryota</taxon>
        <taxon>Metazoa</taxon>
        <taxon>Cnidaria</taxon>
        <taxon>Anthozoa</taxon>
        <taxon>Hexacorallia</taxon>
        <taxon>Scleractinia</taxon>
        <taxon>Astrocoeniina</taxon>
        <taxon>Pocilloporidae</taxon>
        <taxon>Stylophora</taxon>
    </lineage>
</organism>
<dbReference type="GO" id="GO:0003723">
    <property type="term" value="F:RNA binding"/>
    <property type="evidence" value="ECO:0007669"/>
    <property type="project" value="UniProtKB-KW"/>
</dbReference>
<dbReference type="GO" id="GO:0008270">
    <property type="term" value="F:zinc ion binding"/>
    <property type="evidence" value="ECO:0007669"/>
    <property type="project" value="UniProtKB-KW"/>
</dbReference>
<dbReference type="InterPro" id="IPR001298">
    <property type="entry name" value="Filamin/ABP280_rpt"/>
</dbReference>
<dbReference type="PANTHER" id="PTHR24104">
    <property type="entry name" value="E3 UBIQUITIN-PROTEIN LIGASE NHLRC1-RELATED"/>
    <property type="match status" value="1"/>
</dbReference>
<sequence length="1303" mass="147370">MASAAPTASSTKETTNYARLCRLLVGLGSQALRETFDSIYPPANLHTILAANKPTLKSLRAKKIINPIQWGKLFPPIPSSVSSREFDTTLLVVLLRNLCGLTAPLTGWDALPTVTDLSREADIARVKYFRNTVYGHAEKASVDDIKFNDYWRDIRVTLVRLGGVAYEAAIDDLRNECMDPEVEDHYMELLSQWKKDENSIKDQLDEIKKRLDVLTASKKPTDQGETSTSEKVLRRRTMCKYHETEEVEHYCLKCKVCICQNCQQIRHKRHTKVKIQEAVDERKAPMAKILYDAKAEIIAIESKVNKQSELRKKSKTRIAAAVNKVNETVEELVQVLRDQEKMMTEKLTHIDESQEEDHVAQLEKFQMYARELKRSVERGEDIFQRNVALEILEEEHSIFLPCKELLDQCQKLELYKPEDVNYVVNKENVSALRQLFQLPLGEVVAHDHSRSEAEGKGLKEAEQGFETNFKVTTRDLEGKQFYSEQEEVTVTIRSLDGEEEAHVKDCKDGMYIAHYIPKSVGQHDVRIVVNGWPLTGSPWKVNVKPHKYRVVTSLGSRGQGEGEFDFPWNIAKNDNTGDIAVADFRNRRVHLFDADCKYLRTIGGMAGSQTGTAVKMGRPWSVAFLRNSDMILIHGDKNSRKMSVLTSGGQFIEQFSEHVIDPRSIFIKTDGDSHVIVCDSADHKIKVLSPDGAELLQSFSAPDCDASPSCVVYHQETYFVSYMMANCVTVFNKEGIPLYYIGSQEEMPYPSGLAVDAFDNLIVCGSNKLHMFTLNGKFLASFDQEIQRPWAVTVCRNGDLWVTDLTKHNVLVFRQINHACARLLLHCILEALDNGHCYARILFTDSSKGFDLVDHFVLVSELRGLGVHEALIRWIGAFLTGRLQQVKIGCALLSNSVIPRGGIPQGTRLAPLLFEVLVNNLVKDWKTRVKYVDDMSVFEIIPRSSTSMLPFVARDICLYASSHGRKLNPSKCKELRIDFLQYKPSDQPPLTDVRQCLSAHLSHNSSWSIHCDYVVKKACKRLYALRALRKSDLPPTDLIQVYCSLVRPILEFASPVWAALPAGLVQLVESVQMSALRIIFQDCSYESALVSCGLPTLLARRDEACRRFISNMNDSGFLVHLLPQPTNVAHGYGLKSGFSCSQFRFVRTDRLNYLMVEPFELDRKSGYEDIKGGRMRETGTTSGIISDQTRCEDSDLVSLFQGEPFFDTKILKDMKVIQELATLYSALLLLTGESGELNFRDRLIKYKAEGRVHKLKWVYDGIAWDIQSGISVKAKHYQSKHGAIEHAVKELIDKLASHGIITK</sequence>
<evidence type="ECO:0000313" key="10">
    <source>
        <dbReference type="Proteomes" id="UP000225706"/>
    </source>
</evidence>
<evidence type="ECO:0000256" key="2">
    <source>
        <dbReference type="ARBA" id="ARBA00022737"/>
    </source>
</evidence>
<evidence type="ECO:0000256" key="7">
    <source>
        <dbReference type="PROSITE-ProRule" id="PRU00504"/>
    </source>
</evidence>
<dbReference type="PANTHER" id="PTHR24104:SF25">
    <property type="entry name" value="PROTEIN LIN-41"/>
    <property type="match status" value="1"/>
</dbReference>
<evidence type="ECO:0000256" key="1">
    <source>
        <dbReference type="ARBA" id="ARBA00022723"/>
    </source>
</evidence>
<dbReference type="GO" id="GO:0000209">
    <property type="term" value="P:protein polyubiquitination"/>
    <property type="evidence" value="ECO:0007669"/>
    <property type="project" value="TreeGrafter"/>
</dbReference>
<dbReference type="Gene3D" id="3.30.160.60">
    <property type="entry name" value="Classic Zinc Finger"/>
    <property type="match status" value="1"/>
</dbReference>
<evidence type="ECO:0000256" key="4">
    <source>
        <dbReference type="ARBA" id="ARBA00022833"/>
    </source>
</evidence>
<dbReference type="OrthoDB" id="6105938at2759"/>